<evidence type="ECO:0000313" key="13">
    <source>
        <dbReference type="Proteomes" id="UP001153712"/>
    </source>
</evidence>
<dbReference type="OrthoDB" id="448448at2759"/>
<dbReference type="PANTHER" id="PTHR10799">
    <property type="entry name" value="SNF2/RAD54 HELICASE FAMILY"/>
    <property type="match status" value="1"/>
</dbReference>
<keyword evidence="3" id="KW-0547">Nucleotide-binding</keyword>
<dbReference type="InterPro" id="IPR000330">
    <property type="entry name" value="SNF2_N"/>
</dbReference>
<name>A0A9N9TL56_PHYSR</name>
<dbReference type="Proteomes" id="UP001153712">
    <property type="component" value="Chromosome 2"/>
</dbReference>
<feature type="region of interest" description="Disordered" evidence="9">
    <location>
        <begin position="117"/>
        <end position="139"/>
    </location>
</feature>
<dbReference type="SUPFAM" id="SSF52540">
    <property type="entry name" value="P-loop containing nucleoside triphosphate hydrolases"/>
    <property type="match status" value="2"/>
</dbReference>
<reference evidence="12" key="1">
    <citation type="submission" date="2022-01" db="EMBL/GenBank/DDBJ databases">
        <authorList>
            <person name="King R."/>
        </authorList>
    </citation>
    <scope>NUCLEOTIDE SEQUENCE</scope>
</reference>
<keyword evidence="5" id="KW-0347">Helicase</keyword>
<dbReference type="GO" id="GO:0004386">
    <property type="term" value="F:helicase activity"/>
    <property type="evidence" value="ECO:0007669"/>
    <property type="project" value="UniProtKB-KW"/>
</dbReference>
<evidence type="ECO:0000256" key="1">
    <source>
        <dbReference type="ARBA" id="ARBA00004123"/>
    </source>
</evidence>
<comment type="subcellular location">
    <subcellularLocation>
        <location evidence="1">Nucleus</location>
    </subcellularLocation>
</comment>
<dbReference type="Gene3D" id="3.40.50.300">
    <property type="entry name" value="P-loop containing nucleotide triphosphate hydrolases"/>
    <property type="match status" value="1"/>
</dbReference>
<feature type="domain" description="Helicase C-terminal" evidence="11">
    <location>
        <begin position="670"/>
        <end position="839"/>
    </location>
</feature>
<keyword evidence="7" id="KW-0175">Coiled coil</keyword>
<feature type="domain" description="Helicase ATP-binding" evidence="10">
    <location>
        <begin position="304"/>
        <end position="475"/>
    </location>
</feature>
<organism evidence="12 13">
    <name type="scientific">Phyllotreta striolata</name>
    <name type="common">Striped flea beetle</name>
    <name type="synonym">Crioceris striolata</name>
    <dbReference type="NCBI Taxonomy" id="444603"/>
    <lineage>
        <taxon>Eukaryota</taxon>
        <taxon>Metazoa</taxon>
        <taxon>Ecdysozoa</taxon>
        <taxon>Arthropoda</taxon>
        <taxon>Hexapoda</taxon>
        <taxon>Insecta</taxon>
        <taxon>Pterygota</taxon>
        <taxon>Neoptera</taxon>
        <taxon>Endopterygota</taxon>
        <taxon>Coleoptera</taxon>
        <taxon>Polyphaga</taxon>
        <taxon>Cucujiformia</taxon>
        <taxon>Chrysomeloidea</taxon>
        <taxon>Chrysomelidae</taxon>
        <taxon>Galerucinae</taxon>
        <taxon>Alticini</taxon>
        <taxon>Phyllotreta</taxon>
    </lineage>
</organism>
<dbReference type="InterPro" id="IPR001650">
    <property type="entry name" value="Helicase_C-like"/>
</dbReference>
<keyword evidence="6" id="KW-0067">ATP-binding</keyword>
<evidence type="ECO:0000256" key="2">
    <source>
        <dbReference type="ARBA" id="ARBA00007025"/>
    </source>
</evidence>
<keyword evidence="8" id="KW-0539">Nucleus</keyword>
<feature type="compositionally biased region" description="Basic and acidic residues" evidence="9">
    <location>
        <begin position="55"/>
        <end position="92"/>
    </location>
</feature>
<dbReference type="InterPro" id="IPR049730">
    <property type="entry name" value="SNF2/RAD54-like_C"/>
</dbReference>
<dbReference type="Pfam" id="PF00176">
    <property type="entry name" value="SNF2-rel_dom"/>
    <property type="match status" value="1"/>
</dbReference>
<keyword evidence="13" id="KW-1185">Reference proteome</keyword>
<sequence length="882" mass="103410">MEGALLATHESNEVKNGAKRKKPIQNGMSNKKQEANKENAKISPTKSNPKGKKTMLKEKKQKESKLKNGDHNMPELKEKETFSRKLNPRDQETPEEEELMQRELQRVERRMLKEEKLLQRKLKEEQKLRKEQEIEENKRLKEQLKLQKEQEIEENKRLKEQQKLQKEQEIEENKRLKEQQKLLMEEQRLKQREQEKLQKQQEAEEKKKVRDEMMEEKRAAALKGMQYLLTLSKKYSNFLRQKVAEGKSKRKSNQLKRMIEEIEENAVGGPAEEKPELTDITDSLEYFEGGQLRDYQIEGVRWLYHIFKNGINGILADEMGLGKTVQVIALTSLLLQKKVSGPFLVVAPLSTLPNWKSEFERFAPKIPVILFSGNKIDRDSLKVKVAKKYKMDKSMSTHAVILVAYHTLLSEKNFFLDFHWQYIIIDEGHRLKNHQSQLTILMKHFNSTNRLLLTGTPIHNNITELWSLLNFLMPDIFSNVDTFSSLVLLDDMENKNKLLEQEMKTNMFSTIHEVLEPFILRRLKKDVLDDLVPKQEVIISCPLTQFQYEIYSYVIDRNIRALQNVEKKPEEPLGRFRKRRKVEYAELNDLDLSEDDIVEVDRALYNTIASYKQKERKDFVTRLTMTNVIVMFRKIADHPYLVHMPLDPNSKTRQLLINEDLINKSGKMILLDGMLKRLKANGHKVLIFSTLVMTLDLIEEMMLIRDYTYRRLDGGQRIAEREENIDSFNNDPDVFAFLLSTGAGGLGLNLTGADTVIFFDRHWNPQVDIQAQDRCHRINQTKPVMVYTLVSRNTIDERILKTGEKKRLLEKVIIREGKFQSLTSKTQAVQVEKELKELQDLLKHEGNLSRAIAESVEQLDKLMDRSKLYAQMNQKYVYKVVT</sequence>
<protein>
    <submittedName>
        <fullName evidence="12">Uncharacterized protein</fullName>
    </submittedName>
</protein>
<feature type="region of interest" description="Disordered" evidence="9">
    <location>
        <begin position="155"/>
        <end position="174"/>
    </location>
</feature>
<comment type="similarity">
    <text evidence="2">Belongs to the SNF2/RAD54 helicase family.</text>
</comment>
<feature type="region of interest" description="Disordered" evidence="9">
    <location>
        <begin position="191"/>
        <end position="211"/>
    </location>
</feature>
<dbReference type="PROSITE" id="PS51192">
    <property type="entry name" value="HELICASE_ATP_BIND_1"/>
    <property type="match status" value="1"/>
</dbReference>
<dbReference type="SMART" id="SM00490">
    <property type="entry name" value="HELICc"/>
    <property type="match status" value="1"/>
</dbReference>
<dbReference type="GO" id="GO:0005634">
    <property type="term" value="C:nucleus"/>
    <property type="evidence" value="ECO:0007669"/>
    <property type="project" value="UniProtKB-SubCell"/>
</dbReference>
<dbReference type="CDD" id="cd18793">
    <property type="entry name" value="SF2_C_SNF"/>
    <property type="match status" value="1"/>
</dbReference>
<accession>A0A9N9TL56</accession>
<dbReference type="Gene3D" id="3.40.50.10810">
    <property type="entry name" value="Tandem AAA-ATPase domain"/>
    <property type="match status" value="1"/>
</dbReference>
<evidence type="ECO:0000256" key="7">
    <source>
        <dbReference type="ARBA" id="ARBA00023054"/>
    </source>
</evidence>
<dbReference type="PROSITE" id="PS51194">
    <property type="entry name" value="HELICASE_CTER"/>
    <property type="match status" value="1"/>
</dbReference>
<evidence type="ECO:0000256" key="3">
    <source>
        <dbReference type="ARBA" id="ARBA00022741"/>
    </source>
</evidence>
<dbReference type="InterPro" id="IPR014001">
    <property type="entry name" value="Helicase_ATP-bd"/>
</dbReference>
<evidence type="ECO:0000256" key="9">
    <source>
        <dbReference type="SAM" id="MobiDB-lite"/>
    </source>
</evidence>
<dbReference type="SMART" id="SM00487">
    <property type="entry name" value="DEXDc"/>
    <property type="match status" value="1"/>
</dbReference>
<feature type="region of interest" description="Disordered" evidence="9">
    <location>
        <begin position="1"/>
        <end position="102"/>
    </location>
</feature>
<evidence type="ECO:0000256" key="8">
    <source>
        <dbReference type="ARBA" id="ARBA00023242"/>
    </source>
</evidence>
<evidence type="ECO:0000313" key="12">
    <source>
        <dbReference type="EMBL" id="CAG9858445.1"/>
    </source>
</evidence>
<feature type="compositionally biased region" description="Basic and acidic residues" evidence="9">
    <location>
        <begin position="31"/>
        <end position="40"/>
    </location>
</feature>
<dbReference type="GO" id="GO:0005524">
    <property type="term" value="F:ATP binding"/>
    <property type="evidence" value="ECO:0007669"/>
    <property type="project" value="UniProtKB-KW"/>
</dbReference>
<dbReference type="InterPro" id="IPR038718">
    <property type="entry name" value="SNF2-like_sf"/>
</dbReference>
<dbReference type="FunFam" id="3.40.50.10810:FF:000015">
    <property type="entry name" value="lymphoid-specific helicase isoform X1"/>
    <property type="match status" value="1"/>
</dbReference>
<evidence type="ECO:0000256" key="5">
    <source>
        <dbReference type="ARBA" id="ARBA00022806"/>
    </source>
</evidence>
<dbReference type="AlphaFoldDB" id="A0A9N9TL56"/>
<dbReference type="Pfam" id="PF00271">
    <property type="entry name" value="Helicase_C"/>
    <property type="match status" value="1"/>
</dbReference>
<dbReference type="GO" id="GO:0016787">
    <property type="term" value="F:hydrolase activity"/>
    <property type="evidence" value="ECO:0007669"/>
    <property type="project" value="UniProtKB-KW"/>
</dbReference>
<dbReference type="InterPro" id="IPR027417">
    <property type="entry name" value="P-loop_NTPase"/>
</dbReference>
<evidence type="ECO:0000259" key="11">
    <source>
        <dbReference type="PROSITE" id="PS51194"/>
    </source>
</evidence>
<evidence type="ECO:0000259" key="10">
    <source>
        <dbReference type="PROSITE" id="PS51192"/>
    </source>
</evidence>
<evidence type="ECO:0000256" key="6">
    <source>
        <dbReference type="ARBA" id="ARBA00022840"/>
    </source>
</evidence>
<evidence type="ECO:0000256" key="4">
    <source>
        <dbReference type="ARBA" id="ARBA00022801"/>
    </source>
</evidence>
<gene>
    <name evidence="12" type="ORF">PHYEVI_LOCUS4834</name>
</gene>
<dbReference type="EMBL" id="OU900095">
    <property type="protein sequence ID" value="CAG9858445.1"/>
    <property type="molecule type" value="Genomic_DNA"/>
</dbReference>
<proteinExistence type="inferred from homology"/>
<keyword evidence="4" id="KW-0378">Hydrolase</keyword>